<feature type="domain" description="PDZ" evidence="3">
    <location>
        <begin position="79"/>
        <end position="160"/>
    </location>
</feature>
<dbReference type="SUPFAM" id="SSF50156">
    <property type="entry name" value="PDZ domain-like"/>
    <property type="match status" value="1"/>
</dbReference>
<dbReference type="CDD" id="cd06779">
    <property type="entry name" value="cpPDZ_Deg_HtrA-like"/>
    <property type="match status" value="1"/>
</dbReference>
<comment type="caution">
    <text evidence="4">The sequence shown here is derived from an EMBL/GenBank/DDBJ whole genome shotgun (WGS) entry which is preliminary data.</text>
</comment>
<dbReference type="EMBL" id="BMXI01000003">
    <property type="protein sequence ID" value="GHC45129.1"/>
    <property type="molecule type" value="Genomic_DNA"/>
</dbReference>
<accession>A0A918TEQ1</accession>
<evidence type="ECO:0000313" key="5">
    <source>
        <dbReference type="Proteomes" id="UP000644507"/>
    </source>
</evidence>
<sequence>MRAIAFTLILLLPISWADEVSHDEKLSSESFAERQKAAKGLIEWAREEDSKERAEELYQRYLNSEDPEEFHRLSKVLLEVHFEHKKDAIPQQGPGFIGISMDAAQIRRGQLLEQQGAAQPVPDFGRGVFVRAVIPGTPAEKSGLQVGDVIVSIDGESIAGGIPSDKLKDIVGAMPPGSTITLGVERGEEELEIKVTLMNGKAIPALRAFNEEAVVDQEKAEQLLREDYLRWLASQRIAKRKLEQQ</sequence>
<feature type="signal peptide" evidence="2">
    <location>
        <begin position="1"/>
        <end position="17"/>
    </location>
</feature>
<dbReference type="GO" id="GO:0016020">
    <property type="term" value="C:membrane"/>
    <property type="evidence" value="ECO:0007669"/>
    <property type="project" value="InterPro"/>
</dbReference>
<evidence type="ECO:0000256" key="2">
    <source>
        <dbReference type="SAM" id="SignalP"/>
    </source>
</evidence>
<comment type="cofactor">
    <cofactor evidence="1">
        <name>Zn(2+)</name>
        <dbReference type="ChEBI" id="CHEBI:29105"/>
    </cofactor>
</comment>
<dbReference type="GO" id="GO:0004222">
    <property type="term" value="F:metalloendopeptidase activity"/>
    <property type="evidence" value="ECO:0007669"/>
    <property type="project" value="InterPro"/>
</dbReference>
<dbReference type="Gene3D" id="2.30.42.10">
    <property type="match status" value="1"/>
</dbReference>
<dbReference type="Pfam" id="PF13180">
    <property type="entry name" value="PDZ_2"/>
    <property type="match status" value="1"/>
</dbReference>
<organism evidence="4 5">
    <name type="scientific">Roseibacillus persicicus</name>
    <dbReference type="NCBI Taxonomy" id="454148"/>
    <lineage>
        <taxon>Bacteria</taxon>
        <taxon>Pseudomonadati</taxon>
        <taxon>Verrucomicrobiota</taxon>
        <taxon>Verrucomicrobiia</taxon>
        <taxon>Verrucomicrobiales</taxon>
        <taxon>Verrucomicrobiaceae</taxon>
        <taxon>Roseibacillus</taxon>
    </lineage>
</organism>
<dbReference type="GO" id="GO:0006508">
    <property type="term" value="P:proteolysis"/>
    <property type="evidence" value="ECO:0007669"/>
    <property type="project" value="InterPro"/>
</dbReference>
<dbReference type="PANTHER" id="PTHR42837:SF2">
    <property type="entry name" value="MEMBRANE METALLOPROTEASE ARASP2, CHLOROPLASTIC-RELATED"/>
    <property type="match status" value="1"/>
</dbReference>
<dbReference type="InterPro" id="IPR004387">
    <property type="entry name" value="Pept_M50_Zn"/>
</dbReference>
<dbReference type="AlphaFoldDB" id="A0A918TEQ1"/>
<keyword evidence="5" id="KW-1185">Reference proteome</keyword>
<reference evidence="4" key="2">
    <citation type="submission" date="2020-09" db="EMBL/GenBank/DDBJ databases">
        <authorList>
            <person name="Sun Q."/>
            <person name="Kim S."/>
        </authorList>
    </citation>
    <scope>NUCLEOTIDE SEQUENCE</scope>
    <source>
        <strain evidence="4">KCTC 12988</strain>
    </source>
</reference>
<dbReference type="Proteomes" id="UP000644507">
    <property type="component" value="Unassembled WGS sequence"/>
</dbReference>
<dbReference type="InterPro" id="IPR001478">
    <property type="entry name" value="PDZ"/>
</dbReference>
<evidence type="ECO:0000256" key="1">
    <source>
        <dbReference type="ARBA" id="ARBA00001947"/>
    </source>
</evidence>
<dbReference type="InterPro" id="IPR036034">
    <property type="entry name" value="PDZ_sf"/>
</dbReference>
<keyword evidence="2" id="KW-0732">Signal</keyword>
<feature type="chain" id="PRO_5037571440" description="PDZ domain-containing protein" evidence="2">
    <location>
        <begin position="18"/>
        <end position="245"/>
    </location>
</feature>
<dbReference type="PROSITE" id="PS50106">
    <property type="entry name" value="PDZ"/>
    <property type="match status" value="1"/>
</dbReference>
<dbReference type="RefSeq" id="WP_189567573.1">
    <property type="nucleotide sequence ID" value="NZ_BMXI01000003.1"/>
</dbReference>
<protein>
    <recommendedName>
        <fullName evidence="3">PDZ domain-containing protein</fullName>
    </recommendedName>
</protein>
<dbReference type="SMART" id="SM00228">
    <property type="entry name" value="PDZ"/>
    <property type="match status" value="1"/>
</dbReference>
<dbReference type="PANTHER" id="PTHR42837">
    <property type="entry name" value="REGULATOR OF SIGMA-E PROTEASE RSEP"/>
    <property type="match status" value="1"/>
</dbReference>
<proteinExistence type="predicted"/>
<evidence type="ECO:0000313" key="4">
    <source>
        <dbReference type="EMBL" id="GHC45129.1"/>
    </source>
</evidence>
<name>A0A918TEQ1_9BACT</name>
<gene>
    <name evidence="4" type="ORF">GCM10007100_07970</name>
</gene>
<reference evidence="4" key="1">
    <citation type="journal article" date="2014" name="Int. J. Syst. Evol. Microbiol.">
        <title>Complete genome sequence of Corynebacterium casei LMG S-19264T (=DSM 44701T), isolated from a smear-ripened cheese.</title>
        <authorList>
            <consortium name="US DOE Joint Genome Institute (JGI-PGF)"/>
            <person name="Walter F."/>
            <person name="Albersmeier A."/>
            <person name="Kalinowski J."/>
            <person name="Ruckert C."/>
        </authorList>
    </citation>
    <scope>NUCLEOTIDE SEQUENCE</scope>
    <source>
        <strain evidence="4">KCTC 12988</strain>
    </source>
</reference>
<evidence type="ECO:0000259" key="3">
    <source>
        <dbReference type="PROSITE" id="PS50106"/>
    </source>
</evidence>